<feature type="transmembrane region" description="Helical" evidence="24">
    <location>
        <begin position="151"/>
        <end position="172"/>
    </location>
</feature>
<comment type="subcellular location">
    <subcellularLocation>
        <location evidence="2">Cell membrane</location>
        <topology evidence="2">Multi-pass membrane protein</topology>
    </subcellularLocation>
</comment>
<evidence type="ECO:0000256" key="20">
    <source>
        <dbReference type="ARBA" id="ARBA00032253"/>
    </source>
</evidence>
<keyword evidence="16" id="KW-0594">Phospholipid biosynthesis</keyword>
<protein>
    <recommendedName>
        <fullName evidence="7">Phosphatidate cytidylyltransferase</fullName>
        <ecNumber evidence="6">2.7.7.41</ecNumber>
    </recommendedName>
    <alternativeName>
        <fullName evidence="20">CDP-DAG synthase</fullName>
    </alternativeName>
    <alternativeName>
        <fullName evidence="22">CDP-DG synthase</fullName>
    </alternativeName>
    <alternativeName>
        <fullName evidence="18">CDP-diacylglycerol synthase</fullName>
    </alternativeName>
    <alternativeName>
        <fullName evidence="21">CDP-diglyceride pyrophosphorylase</fullName>
    </alternativeName>
    <alternativeName>
        <fullName evidence="23">CDP-diglyceride synthase</fullName>
    </alternativeName>
    <alternativeName>
        <fullName evidence="19">CTP:phosphatidate cytidylyltransferase</fullName>
    </alternativeName>
</protein>
<evidence type="ECO:0000256" key="24">
    <source>
        <dbReference type="SAM" id="Phobius"/>
    </source>
</evidence>
<reference evidence="25 26" key="1">
    <citation type="submission" date="2019-02" db="EMBL/GenBank/DDBJ databases">
        <title>Deep-cultivation of Planctomycetes and their phenomic and genomic characterization uncovers novel biology.</title>
        <authorList>
            <person name="Wiegand S."/>
            <person name="Jogler M."/>
            <person name="Boedeker C."/>
            <person name="Pinto D."/>
            <person name="Vollmers J."/>
            <person name="Rivas-Marin E."/>
            <person name="Kohn T."/>
            <person name="Peeters S.H."/>
            <person name="Heuer A."/>
            <person name="Rast P."/>
            <person name="Oberbeckmann S."/>
            <person name="Bunk B."/>
            <person name="Jeske O."/>
            <person name="Meyerdierks A."/>
            <person name="Storesund J.E."/>
            <person name="Kallscheuer N."/>
            <person name="Luecker S."/>
            <person name="Lage O.M."/>
            <person name="Pohl T."/>
            <person name="Merkel B.J."/>
            <person name="Hornburger P."/>
            <person name="Mueller R.-W."/>
            <person name="Bruemmer F."/>
            <person name="Labrenz M."/>
            <person name="Spormann A.M."/>
            <person name="Op den Camp H."/>
            <person name="Overmann J."/>
            <person name="Amann R."/>
            <person name="Jetten M.S.M."/>
            <person name="Mascher T."/>
            <person name="Medema M.H."/>
            <person name="Devos D.P."/>
            <person name="Kaster A.-K."/>
            <person name="Ovreas L."/>
            <person name="Rohde M."/>
            <person name="Galperin M.Y."/>
            <person name="Jogler C."/>
        </authorList>
    </citation>
    <scope>NUCLEOTIDE SEQUENCE [LARGE SCALE GENOMIC DNA]</scope>
    <source>
        <strain evidence="25 26">Mal4</strain>
    </source>
</reference>
<evidence type="ECO:0000256" key="1">
    <source>
        <dbReference type="ARBA" id="ARBA00001698"/>
    </source>
</evidence>
<keyword evidence="26" id="KW-1185">Reference proteome</keyword>
<evidence type="ECO:0000256" key="15">
    <source>
        <dbReference type="ARBA" id="ARBA00023136"/>
    </source>
</evidence>
<dbReference type="GO" id="GO:0016024">
    <property type="term" value="P:CDP-diacylglycerol biosynthetic process"/>
    <property type="evidence" value="ECO:0007669"/>
    <property type="project" value="TreeGrafter"/>
</dbReference>
<proteinExistence type="inferred from homology"/>
<comment type="pathway">
    <text evidence="3">Phospholipid metabolism; CDP-diacylglycerol biosynthesis; CDP-diacylglycerol from sn-glycerol 3-phosphate: step 3/3.</text>
</comment>
<feature type="transmembrane region" description="Helical" evidence="24">
    <location>
        <begin position="89"/>
        <end position="111"/>
    </location>
</feature>
<keyword evidence="15 24" id="KW-0472">Membrane</keyword>
<dbReference type="GO" id="GO:0005886">
    <property type="term" value="C:plasma membrane"/>
    <property type="evidence" value="ECO:0007669"/>
    <property type="project" value="UniProtKB-SubCell"/>
</dbReference>
<dbReference type="Proteomes" id="UP000320496">
    <property type="component" value="Chromosome"/>
</dbReference>
<dbReference type="Pfam" id="PF01148">
    <property type="entry name" value="CTP_transf_1"/>
    <property type="match status" value="1"/>
</dbReference>
<dbReference type="OrthoDB" id="9799199at2"/>
<feature type="transmembrane region" description="Helical" evidence="24">
    <location>
        <begin position="226"/>
        <end position="246"/>
    </location>
</feature>
<dbReference type="PANTHER" id="PTHR46382">
    <property type="entry name" value="PHOSPHATIDATE CYTIDYLYLTRANSFERASE"/>
    <property type="match status" value="1"/>
</dbReference>
<feature type="transmembrane region" description="Helical" evidence="24">
    <location>
        <begin position="32"/>
        <end position="49"/>
    </location>
</feature>
<keyword evidence="8" id="KW-1003">Cell membrane</keyword>
<evidence type="ECO:0000256" key="9">
    <source>
        <dbReference type="ARBA" id="ARBA00022516"/>
    </source>
</evidence>
<evidence type="ECO:0000256" key="5">
    <source>
        <dbReference type="ARBA" id="ARBA00010185"/>
    </source>
</evidence>
<sequence length="296" mass="32041">MLGWRLAISAILIPSIVLLFFLDAHLGTPAPVLFLLCVFLCLRSTYEMIDLMRERSFAPHWRLTALCGVAVIVAAWGPRMVGLERNTLIVLGVVAMTYAMCVLLLFFAAAMRYREPGRSVDTLGAEILTVSYAGFLLGLTAQLRWVVGTDAGYIVLGSLLVTAKSGDVGAFFVGRLFGRRKMAPLLSPGKTWAGAVGALLGGAVGAWAWLTYATPWLYPEAEPTPWYWSALYGVLIGIVGLIGDLCESMVKRDMGKKDSANLLPGFGGLLDLLDSVLYSGPVALVLWVVLPLATWR</sequence>
<evidence type="ECO:0000256" key="2">
    <source>
        <dbReference type="ARBA" id="ARBA00004651"/>
    </source>
</evidence>
<evidence type="ECO:0000313" key="26">
    <source>
        <dbReference type="Proteomes" id="UP000320496"/>
    </source>
</evidence>
<evidence type="ECO:0000256" key="22">
    <source>
        <dbReference type="ARBA" id="ARBA00032743"/>
    </source>
</evidence>
<dbReference type="RefSeq" id="WP_145370148.1">
    <property type="nucleotide sequence ID" value="NZ_CP036275.1"/>
</dbReference>
<feature type="transmembrane region" description="Helical" evidence="24">
    <location>
        <begin position="123"/>
        <end position="145"/>
    </location>
</feature>
<dbReference type="PANTHER" id="PTHR46382:SF1">
    <property type="entry name" value="PHOSPHATIDATE CYTIDYLYLTRANSFERASE"/>
    <property type="match status" value="1"/>
</dbReference>
<evidence type="ECO:0000313" key="25">
    <source>
        <dbReference type="EMBL" id="QDU38908.1"/>
    </source>
</evidence>
<evidence type="ECO:0000256" key="23">
    <source>
        <dbReference type="ARBA" id="ARBA00033406"/>
    </source>
</evidence>
<dbReference type="KEGG" id="mri:Mal4_32400"/>
<dbReference type="GO" id="GO:0004605">
    <property type="term" value="F:phosphatidate cytidylyltransferase activity"/>
    <property type="evidence" value="ECO:0007669"/>
    <property type="project" value="UniProtKB-EC"/>
</dbReference>
<evidence type="ECO:0000256" key="8">
    <source>
        <dbReference type="ARBA" id="ARBA00022475"/>
    </source>
</evidence>
<dbReference type="AlphaFoldDB" id="A0A517Z8U8"/>
<organism evidence="25 26">
    <name type="scientific">Maioricimonas rarisocia</name>
    <dbReference type="NCBI Taxonomy" id="2528026"/>
    <lineage>
        <taxon>Bacteria</taxon>
        <taxon>Pseudomonadati</taxon>
        <taxon>Planctomycetota</taxon>
        <taxon>Planctomycetia</taxon>
        <taxon>Planctomycetales</taxon>
        <taxon>Planctomycetaceae</taxon>
        <taxon>Maioricimonas</taxon>
    </lineage>
</organism>
<evidence type="ECO:0000256" key="13">
    <source>
        <dbReference type="ARBA" id="ARBA00022989"/>
    </source>
</evidence>
<dbReference type="EMBL" id="CP036275">
    <property type="protein sequence ID" value="QDU38908.1"/>
    <property type="molecule type" value="Genomic_DNA"/>
</dbReference>
<keyword evidence="11 24" id="KW-0812">Transmembrane</keyword>
<name>A0A517Z8U8_9PLAN</name>
<evidence type="ECO:0000256" key="14">
    <source>
        <dbReference type="ARBA" id="ARBA00023098"/>
    </source>
</evidence>
<comment type="pathway">
    <text evidence="4">Lipid metabolism.</text>
</comment>
<feature type="transmembrane region" description="Helical" evidence="24">
    <location>
        <begin position="7"/>
        <end position="26"/>
    </location>
</feature>
<dbReference type="EC" id="2.7.7.41" evidence="6"/>
<evidence type="ECO:0000256" key="6">
    <source>
        <dbReference type="ARBA" id="ARBA00012487"/>
    </source>
</evidence>
<feature type="transmembrane region" description="Helical" evidence="24">
    <location>
        <begin position="266"/>
        <end position="290"/>
    </location>
</feature>
<keyword evidence="13 24" id="KW-1133">Transmembrane helix</keyword>
<evidence type="ECO:0000256" key="21">
    <source>
        <dbReference type="ARBA" id="ARBA00032396"/>
    </source>
</evidence>
<gene>
    <name evidence="25" type="primary">cdsA</name>
    <name evidence="25" type="ORF">Mal4_32400</name>
</gene>
<evidence type="ECO:0000256" key="18">
    <source>
        <dbReference type="ARBA" id="ARBA00029893"/>
    </source>
</evidence>
<keyword evidence="14" id="KW-0443">Lipid metabolism</keyword>
<keyword evidence="17" id="KW-1208">Phospholipid metabolism</keyword>
<feature type="transmembrane region" description="Helical" evidence="24">
    <location>
        <begin position="192"/>
        <end position="214"/>
    </location>
</feature>
<evidence type="ECO:0000256" key="7">
    <source>
        <dbReference type="ARBA" id="ARBA00019373"/>
    </source>
</evidence>
<comment type="similarity">
    <text evidence="5">Belongs to the CDS family.</text>
</comment>
<feature type="transmembrane region" description="Helical" evidence="24">
    <location>
        <begin position="61"/>
        <end position="77"/>
    </location>
</feature>
<evidence type="ECO:0000256" key="3">
    <source>
        <dbReference type="ARBA" id="ARBA00005119"/>
    </source>
</evidence>
<evidence type="ECO:0000256" key="4">
    <source>
        <dbReference type="ARBA" id="ARBA00005189"/>
    </source>
</evidence>
<evidence type="ECO:0000256" key="17">
    <source>
        <dbReference type="ARBA" id="ARBA00023264"/>
    </source>
</evidence>
<accession>A0A517Z8U8</accession>
<keyword evidence="10 25" id="KW-0808">Transferase</keyword>
<evidence type="ECO:0000256" key="16">
    <source>
        <dbReference type="ARBA" id="ARBA00023209"/>
    </source>
</evidence>
<keyword evidence="12 25" id="KW-0548">Nucleotidyltransferase</keyword>
<evidence type="ECO:0000256" key="11">
    <source>
        <dbReference type="ARBA" id="ARBA00022692"/>
    </source>
</evidence>
<comment type="catalytic activity">
    <reaction evidence="1">
        <text>a 1,2-diacyl-sn-glycero-3-phosphate + CTP + H(+) = a CDP-1,2-diacyl-sn-glycerol + diphosphate</text>
        <dbReference type="Rhea" id="RHEA:16229"/>
        <dbReference type="ChEBI" id="CHEBI:15378"/>
        <dbReference type="ChEBI" id="CHEBI:33019"/>
        <dbReference type="ChEBI" id="CHEBI:37563"/>
        <dbReference type="ChEBI" id="CHEBI:58332"/>
        <dbReference type="ChEBI" id="CHEBI:58608"/>
        <dbReference type="EC" id="2.7.7.41"/>
    </reaction>
</comment>
<evidence type="ECO:0000256" key="19">
    <source>
        <dbReference type="ARBA" id="ARBA00031825"/>
    </source>
</evidence>
<evidence type="ECO:0000256" key="10">
    <source>
        <dbReference type="ARBA" id="ARBA00022679"/>
    </source>
</evidence>
<keyword evidence="9" id="KW-0444">Lipid biosynthesis</keyword>
<evidence type="ECO:0000256" key="12">
    <source>
        <dbReference type="ARBA" id="ARBA00022695"/>
    </source>
</evidence>